<evidence type="ECO:0008006" key="4">
    <source>
        <dbReference type="Google" id="ProtNLM"/>
    </source>
</evidence>
<reference evidence="3" key="1">
    <citation type="submission" date="2013-01" db="EMBL/GenBank/DDBJ databases">
        <title>Draft Genome Sequence of a Mulberry Tree, Morus notabilis C.K. Schneid.</title>
        <authorList>
            <person name="He N."/>
            <person name="Zhao S."/>
        </authorList>
    </citation>
    <scope>NUCLEOTIDE SEQUENCE</scope>
</reference>
<dbReference type="PANTHER" id="PTHR31798:SF10">
    <property type="entry name" value="OS02G0822000 PROTEIN"/>
    <property type="match status" value="1"/>
</dbReference>
<dbReference type="PANTHER" id="PTHR31798">
    <property type="entry name" value="HYDROXYPROLINE-RICH GLYCOPROTEIN-LIKE"/>
    <property type="match status" value="1"/>
</dbReference>
<feature type="region of interest" description="Disordered" evidence="1">
    <location>
        <begin position="154"/>
        <end position="174"/>
    </location>
</feature>
<dbReference type="Proteomes" id="UP000030645">
    <property type="component" value="Unassembled WGS sequence"/>
</dbReference>
<accession>W9S7Z6</accession>
<name>W9S7Z6_9ROSA</name>
<evidence type="ECO:0000256" key="1">
    <source>
        <dbReference type="SAM" id="MobiDB-lite"/>
    </source>
</evidence>
<protein>
    <recommendedName>
        <fullName evidence="4">Hydroxyproline-rich glycoprotein family protein</fullName>
    </recommendedName>
</protein>
<dbReference type="KEGG" id="mnt:21387829"/>
<dbReference type="STRING" id="981085.W9S7Z6"/>
<proteinExistence type="predicted"/>
<gene>
    <name evidence="2" type="ORF">L484_004326</name>
</gene>
<evidence type="ECO:0000313" key="2">
    <source>
        <dbReference type="EMBL" id="EXB93840.1"/>
    </source>
</evidence>
<dbReference type="OrthoDB" id="1927968at2759"/>
<organism evidence="2 3">
    <name type="scientific">Morus notabilis</name>
    <dbReference type="NCBI Taxonomy" id="981085"/>
    <lineage>
        <taxon>Eukaryota</taxon>
        <taxon>Viridiplantae</taxon>
        <taxon>Streptophyta</taxon>
        <taxon>Embryophyta</taxon>
        <taxon>Tracheophyta</taxon>
        <taxon>Spermatophyta</taxon>
        <taxon>Magnoliopsida</taxon>
        <taxon>eudicotyledons</taxon>
        <taxon>Gunneridae</taxon>
        <taxon>Pentapetalae</taxon>
        <taxon>rosids</taxon>
        <taxon>fabids</taxon>
        <taxon>Rosales</taxon>
        <taxon>Moraceae</taxon>
        <taxon>Moreae</taxon>
        <taxon>Morus</taxon>
    </lineage>
</organism>
<feature type="compositionally biased region" description="Polar residues" evidence="1">
    <location>
        <begin position="398"/>
        <end position="409"/>
    </location>
</feature>
<sequence>MRTVNNSVETINAAATAIVSAEARAQPAAVPKRRWGSCWSLYWCFGSHKNSKRIGHAVLVPEPVLPGAAAPAPENQAPSTAIVLPFIAPPSSPASFLQSDPPSATQSPAGLLSLTSLSINAYSPGGPTSIFAIGPYAYETQLVSPPVFSTFTTEPSTAPFTPPPESVQLTTPSSPEVPFAQLLTSSLDRTRRNSSGANQKFSLSHCEFQPYQLYPGSPGGNLISPGSVVSNSGTSSPFPDKHPILGFRMGEAPRLLGFEHFTTWKWGSRLGSGSLTPDGVGLGSRLGSGSVTPDGVGLGSRLGSGSLTPDGYGLGSRLGSGCMTPNGPGLGSRLGSGTLTPDGFLVVSGDSFLLENQISEVASLANSDNGCQNDGSVVDHRVSFELTGEDVARCLASKSASSNGRTTSESLEDSPAECPTKKDGISANNVDSPNDQSCVEETSNKTPQSDCREGEDDHFYQKHRSITLGSIKEFNFDNTKADVSVKPTIGSEWWANEKVAGKEAKAGNSWSFFPILQPGVS</sequence>
<feature type="region of interest" description="Disordered" evidence="1">
    <location>
        <begin position="397"/>
        <end position="456"/>
    </location>
</feature>
<keyword evidence="3" id="KW-1185">Reference proteome</keyword>
<feature type="compositionally biased region" description="Polar residues" evidence="1">
    <location>
        <begin position="426"/>
        <end position="449"/>
    </location>
</feature>
<dbReference type="InterPro" id="IPR040420">
    <property type="entry name" value="At1g76660-like"/>
</dbReference>
<evidence type="ECO:0000313" key="3">
    <source>
        <dbReference type="Proteomes" id="UP000030645"/>
    </source>
</evidence>
<dbReference type="EMBL" id="KE345104">
    <property type="protein sequence ID" value="EXB93840.1"/>
    <property type="molecule type" value="Genomic_DNA"/>
</dbReference>
<dbReference type="eggNOG" id="ENOG502QPX0">
    <property type="taxonomic scope" value="Eukaryota"/>
</dbReference>
<dbReference type="AlphaFoldDB" id="W9S7Z6"/>